<accession>A0A1H3X2N2</accession>
<dbReference type="NCBIfam" id="TIGR00360">
    <property type="entry name" value="ComEC_N-term"/>
    <property type="match status" value="1"/>
</dbReference>
<evidence type="ECO:0000256" key="4">
    <source>
        <dbReference type="ARBA" id="ARBA00022989"/>
    </source>
</evidence>
<evidence type="ECO:0000256" key="2">
    <source>
        <dbReference type="ARBA" id="ARBA00022475"/>
    </source>
</evidence>
<evidence type="ECO:0000313" key="8">
    <source>
        <dbReference type="EMBL" id="SDZ92892.1"/>
    </source>
</evidence>
<comment type="subcellular location">
    <subcellularLocation>
        <location evidence="1">Cell membrane</location>
        <topology evidence="1">Multi-pass membrane protein</topology>
    </subcellularLocation>
</comment>
<name>A0A1H3X2N2_XYLRU</name>
<feature type="transmembrane region" description="Helical" evidence="6">
    <location>
        <begin position="199"/>
        <end position="218"/>
    </location>
</feature>
<dbReference type="PANTHER" id="PTHR30619:SF1">
    <property type="entry name" value="RECOMBINATION PROTEIN 2"/>
    <property type="match status" value="1"/>
</dbReference>
<dbReference type="GO" id="GO:0005886">
    <property type="term" value="C:plasma membrane"/>
    <property type="evidence" value="ECO:0007669"/>
    <property type="project" value="UniProtKB-SubCell"/>
</dbReference>
<feature type="transmembrane region" description="Helical" evidence="6">
    <location>
        <begin position="6"/>
        <end position="31"/>
    </location>
</feature>
<dbReference type="EMBL" id="FNRF01000001">
    <property type="protein sequence ID" value="SDZ92892.1"/>
    <property type="molecule type" value="Genomic_DNA"/>
</dbReference>
<dbReference type="Pfam" id="PF03772">
    <property type="entry name" value="Competence"/>
    <property type="match status" value="1"/>
</dbReference>
<evidence type="ECO:0000259" key="7">
    <source>
        <dbReference type="Pfam" id="PF03772"/>
    </source>
</evidence>
<protein>
    <submittedName>
        <fullName evidence="8">Competence protein ComEC</fullName>
    </submittedName>
</protein>
<feature type="transmembrane region" description="Helical" evidence="6">
    <location>
        <begin position="346"/>
        <end position="363"/>
    </location>
</feature>
<evidence type="ECO:0000313" key="9">
    <source>
        <dbReference type="Proteomes" id="UP000182257"/>
    </source>
</evidence>
<feature type="transmembrane region" description="Helical" evidence="6">
    <location>
        <begin position="38"/>
        <end position="56"/>
    </location>
</feature>
<sequence>MIGIVIAHYVWLPVPILPVLVGMVFVTLLLYKQAHAQSVAILVCCLLLGMCVMQYHQQTSEHASTESRFDRSRSFFLEQREQLLQRYQDGGLDGDAYAVVAAMSLGDKTALTREVRSMYSVSGASHVLALSGLHLGIIYMLLSLLLPRRRWPAVSQLLSILVVWAFVLLVGMPVSAVRSAVMLTIYGILSIGHRNKMSVNVLAFTALVMLLWNPAWLFDVGFQMSFMAVWAILLFVPVFTGVFSDKYYMEHPWVAKGWGMVAVSMAAQLGVAPLIAYYFAQFSTCFLLTNFLVVPAAFLILCLSVVVLLFPSLAYLLLYIVQGLNAALDAIANLPGASIGNLHPTILQVVFIYVLIVCCYLLIERIKPIMGWTPWR</sequence>
<dbReference type="AlphaFoldDB" id="A0A1H3X2N2"/>
<organism evidence="8 9">
    <name type="scientific">Xylanibacter ruminicola</name>
    <name type="common">Prevotella ruminicola</name>
    <dbReference type="NCBI Taxonomy" id="839"/>
    <lineage>
        <taxon>Bacteria</taxon>
        <taxon>Pseudomonadati</taxon>
        <taxon>Bacteroidota</taxon>
        <taxon>Bacteroidia</taxon>
        <taxon>Bacteroidales</taxon>
        <taxon>Prevotellaceae</taxon>
        <taxon>Xylanibacter</taxon>
    </lineage>
</organism>
<dbReference type="PANTHER" id="PTHR30619">
    <property type="entry name" value="DNA INTERNALIZATION/COMPETENCE PROTEIN COMEC/REC2"/>
    <property type="match status" value="1"/>
</dbReference>
<dbReference type="InterPro" id="IPR052159">
    <property type="entry name" value="Competence_DNA_uptake"/>
</dbReference>
<dbReference type="Proteomes" id="UP000182257">
    <property type="component" value="Unassembled WGS sequence"/>
</dbReference>
<reference evidence="8 9" key="1">
    <citation type="submission" date="2016-10" db="EMBL/GenBank/DDBJ databases">
        <authorList>
            <person name="de Groot N.N."/>
        </authorList>
    </citation>
    <scope>NUCLEOTIDE SEQUENCE [LARGE SCALE GENOMIC DNA]</scope>
    <source>
        <strain evidence="8 9">D31d</strain>
    </source>
</reference>
<proteinExistence type="predicted"/>
<dbReference type="InterPro" id="IPR004477">
    <property type="entry name" value="ComEC_N"/>
</dbReference>
<evidence type="ECO:0000256" key="1">
    <source>
        <dbReference type="ARBA" id="ARBA00004651"/>
    </source>
</evidence>
<evidence type="ECO:0000256" key="3">
    <source>
        <dbReference type="ARBA" id="ARBA00022692"/>
    </source>
</evidence>
<feature type="transmembrane region" description="Helical" evidence="6">
    <location>
        <begin position="286"/>
        <end position="309"/>
    </location>
</feature>
<keyword evidence="3 6" id="KW-0812">Transmembrane</keyword>
<keyword evidence="5 6" id="KW-0472">Membrane</keyword>
<keyword evidence="4 6" id="KW-1133">Transmembrane helix</keyword>
<feature type="transmembrane region" description="Helical" evidence="6">
    <location>
        <begin position="127"/>
        <end position="146"/>
    </location>
</feature>
<feature type="transmembrane region" description="Helical" evidence="6">
    <location>
        <begin position="224"/>
        <end position="245"/>
    </location>
</feature>
<gene>
    <name evidence="8" type="ORF">SAMN05216462_0016</name>
</gene>
<evidence type="ECO:0000256" key="5">
    <source>
        <dbReference type="ARBA" id="ARBA00023136"/>
    </source>
</evidence>
<feature type="transmembrane region" description="Helical" evidence="6">
    <location>
        <begin position="257"/>
        <end position="280"/>
    </location>
</feature>
<feature type="domain" description="ComEC/Rec2-related protein" evidence="7">
    <location>
        <begin position="103"/>
        <end position="365"/>
    </location>
</feature>
<evidence type="ECO:0000256" key="6">
    <source>
        <dbReference type="SAM" id="Phobius"/>
    </source>
</evidence>
<keyword evidence="2" id="KW-1003">Cell membrane</keyword>